<organism evidence="1 2">
    <name type="scientific">Pseudotenacibaculum haliotis</name>
    <dbReference type="NCBI Taxonomy" id="1862138"/>
    <lineage>
        <taxon>Bacteria</taxon>
        <taxon>Pseudomonadati</taxon>
        <taxon>Bacteroidota</taxon>
        <taxon>Flavobacteriia</taxon>
        <taxon>Flavobacteriales</taxon>
        <taxon>Flavobacteriaceae</taxon>
        <taxon>Pseudotenacibaculum</taxon>
    </lineage>
</organism>
<dbReference type="RefSeq" id="WP_379666290.1">
    <property type="nucleotide sequence ID" value="NZ_JBHULH010000004.1"/>
</dbReference>
<evidence type="ECO:0000313" key="1">
    <source>
        <dbReference type="EMBL" id="MFD2567580.1"/>
    </source>
</evidence>
<dbReference type="EMBL" id="JBHULH010000004">
    <property type="protein sequence ID" value="MFD2567580.1"/>
    <property type="molecule type" value="Genomic_DNA"/>
</dbReference>
<accession>A0ABW5LSJ7</accession>
<protein>
    <recommendedName>
        <fullName evidence="3">Glycosyltransferase family 9 protein</fullName>
    </recommendedName>
</protein>
<dbReference type="Proteomes" id="UP001597508">
    <property type="component" value="Unassembled WGS sequence"/>
</dbReference>
<proteinExistence type="predicted"/>
<evidence type="ECO:0000313" key="2">
    <source>
        <dbReference type="Proteomes" id="UP001597508"/>
    </source>
</evidence>
<gene>
    <name evidence="1" type="ORF">ACFSRZ_09370</name>
</gene>
<keyword evidence="2" id="KW-1185">Reference proteome</keyword>
<evidence type="ECO:0008006" key="3">
    <source>
        <dbReference type="Google" id="ProtNLM"/>
    </source>
</evidence>
<comment type="caution">
    <text evidence="1">The sequence shown here is derived from an EMBL/GenBank/DDBJ whole genome shotgun (WGS) entry which is preliminary data.</text>
</comment>
<reference evidence="2" key="1">
    <citation type="journal article" date="2019" name="Int. J. Syst. Evol. Microbiol.">
        <title>The Global Catalogue of Microorganisms (GCM) 10K type strain sequencing project: providing services to taxonomists for standard genome sequencing and annotation.</title>
        <authorList>
            <consortium name="The Broad Institute Genomics Platform"/>
            <consortium name="The Broad Institute Genome Sequencing Center for Infectious Disease"/>
            <person name="Wu L."/>
            <person name="Ma J."/>
        </authorList>
    </citation>
    <scope>NUCLEOTIDE SEQUENCE [LARGE SCALE GENOMIC DNA]</scope>
    <source>
        <strain evidence="2">KCTC 52127</strain>
    </source>
</reference>
<sequence length="318" mass="37285">MDFTIEFTSGGNHGHQLKDALGAMAIGHLFNMNYVHTPYEYLDFFGIGYNYPVVEKSERTSRYKQIVRVEGPLWCGVEDYDEMVAYFQKKLPKRDDTTLVIIENALRIHPFQTIPWFQQGRLEYDIYSTMQKELSENFLEKHSITPKAPEFPIQVAMHINRGMDYDREKFPQHFTSPYAVRYMFDMDYYENILIHLEKAYGVGNVEIKIYTELSNSEDILDRFEGRPHTEVMIGSNREQKNYDLVHNIYQAFVEADILVCSNSSFSVMCSYFRKSRTTIYHPHLQLRHLPKPNYIPTTEEGSIDIELLPKVLDTIIQG</sequence>
<name>A0ABW5LSJ7_9FLAO</name>